<accession>R0B991</accession>
<dbReference type="RefSeq" id="WP_002570126.1">
    <property type="nucleotide sequence ID" value="NZ_KB851138.1"/>
</dbReference>
<comment type="caution">
    <text evidence="1">The sequence shown here is derived from an EMBL/GenBank/DDBJ whole genome shotgun (WGS) entry which is preliminary data.</text>
</comment>
<organism evidence="1 2">
    <name type="scientific">Enterocloster bolteae 90B8</name>
    <dbReference type="NCBI Taxonomy" id="997897"/>
    <lineage>
        <taxon>Bacteria</taxon>
        <taxon>Bacillati</taxon>
        <taxon>Bacillota</taxon>
        <taxon>Clostridia</taxon>
        <taxon>Lachnospirales</taxon>
        <taxon>Lachnospiraceae</taxon>
        <taxon>Enterocloster</taxon>
    </lineage>
</organism>
<dbReference type="EMBL" id="AGYG01000001">
    <property type="protein sequence ID" value="ENZ45243.1"/>
    <property type="molecule type" value="Genomic_DNA"/>
</dbReference>
<evidence type="ECO:0000313" key="2">
    <source>
        <dbReference type="Proteomes" id="UP000013041"/>
    </source>
</evidence>
<dbReference type="AlphaFoldDB" id="R0B991"/>
<dbReference type="Proteomes" id="UP000013041">
    <property type="component" value="Unassembled WGS sequence"/>
</dbReference>
<sequence length="150" mass="17048">MKSMCNKKNGRSKKRKPDVICPYCGGRAVLRPAEYVYGSQTILPGSRLYVCSNYPDRCSAYVGVHEGTTLPKGSLADGDLRYKRIVAHRAFDRIWKNHVMSRSEAYGWLAFKLGIEPGEAHIGNFSDYYCERTVAECEKFWDSCYKKEAA</sequence>
<evidence type="ECO:0000313" key="1">
    <source>
        <dbReference type="EMBL" id="ENZ45243.1"/>
    </source>
</evidence>
<reference evidence="1 2" key="1">
    <citation type="submission" date="2013-01" db="EMBL/GenBank/DDBJ databases">
        <title>The Genome Sequence of Clostridium bolteae 90B8.</title>
        <authorList>
            <consortium name="The Broad Institute Genome Sequencing Platform"/>
            <person name="Earl A."/>
            <person name="Ward D."/>
            <person name="Feldgarden M."/>
            <person name="Gevers D."/>
            <person name="Courvalin P."/>
            <person name="Lambert T."/>
            <person name="Walker B."/>
            <person name="Young S.K."/>
            <person name="Zeng Q."/>
            <person name="Gargeya S."/>
            <person name="Fitzgerald M."/>
            <person name="Haas B."/>
            <person name="Abouelleil A."/>
            <person name="Alvarado L."/>
            <person name="Arachchi H.M."/>
            <person name="Berlin A.M."/>
            <person name="Chapman S.B."/>
            <person name="Dewar J."/>
            <person name="Goldberg J."/>
            <person name="Griggs A."/>
            <person name="Gujja S."/>
            <person name="Hansen M."/>
            <person name="Howarth C."/>
            <person name="Imamovic A."/>
            <person name="Larimer J."/>
            <person name="McCowan C."/>
            <person name="Murphy C."/>
            <person name="Neiman D."/>
            <person name="Pearson M."/>
            <person name="Priest M."/>
            <person name="Roberts A."/>
            <person name="Saif S."/>
            <person name="Shea T."/>
            <person name="Sisk P."/>
            <person name="Sykes S."/>
            <person name="Wortman J."/>
            <person name="Nusbaum C."/>
            <person name="Birren B."/>
        </authorList>
    </citation>
    <scope>NUCLEOTIDE SEQUENCE [LARGE SCALE GENOMIC DNA]</scope>
    <source>
        <strain evidence="1 2">90B8</strain>
    </source>
</reference>
<proteinExistence type="predicted"/>
<dbReference type="InterPro" id="IPR021686">
    <property type="entry name" value="DUF3268"/>
</dbReference>
<dbReference type="PATRIC" id="fig|997897.5.peg.83"/>
<protein>
    <submittedName>
        <fullName evidence="1">Uncharacterized protein</fullName>
    </submittedName>
</protein>
<gene>
    <name evidence="1" type="ORF">HMPREF1097_00077</name>
</gene>
<dbReference type="HOGENOM" id="CLU_123187_0_0_9"/>
<dbReference type="Pfam" id="PF11672">
    <property type="entry name" value="DUF3268"/>
    <property type="match status" value="1"/>
</dbReference>
<name>R0B991_9FIRM</name>